<reference evidence="2 3" key="1">
    <citation type="journal article" date="2020" name="Nature">
        <title>Six reference-quality genomes reveal evolution of bat adaptations.</title>
        <authorList>
            <person name="Jebb D."/>
            <person name="Huang Z."/>
            <person name="Pippel M."/>
            <person name="Hughes G.M."/>
            <person name="Lavrichenko K."/>
            <person name="Devanna P."/>
            <person name="Winkler S."/>
            <person name="Jermiin L.S."/>
            <person name="Skirmuntt E.C."/>
            <person name="Katzourakis A."/>
            <person name="Burkitt-Gray L."/>
            <person name="Ray D.A."/>
            <person name="Sullivan K.A.M."/>
            <person name="Roscito J.G."/>
            <person name="Kirilenko B.M."/>
            <person name="Davalos L.M."/>
            <person name="Corthals A.P."/>
            <person name="Power M.L."/>
            <person name="Jones G."/>
            <person name="Ransome R.D."/>
            <person name="Dechmann D.K.N."/>
            <person name="Locatelli A.G."/>
            <person name="Puechmaille S.J."/>
            <person name="Fedrigo O."/>
            <person name="Jarvis E.D."/>
            <person name="Hiller M."/>
            <person name="Vernes S.C."/>
            <person name="Myers E.W."/>
            <person name="Teeling E.C."/>
        </authorList>
    </citation>
    <scope>NUCLEOTIDE SEQUENCE [LARGE SCALE GENOMIC DNA]</scope>
    <source>
        <strain evidence="2">MMyoMyo1</strain>
        <tissue evidence="2">Flight muscle</tissue>
    </source>
</reference>
<comment type="caution">
    <text evidence="2">The sequence shown here is derived from an EMBL/GenBank/DDBJ whole genome shotgun (WGS) entry which is preliminary data.</text>
</comment>
<name>A0A7J7VZ97_MYOMY</name>
<dbReference type="Proteomes" id="UP000527355">
    <property type="component" value="Unassembled WGS sequence"/>
</dbReference>
<dbReference type="AlphaFoldDB" id="A0A7J7VZ97"/>
<keyword evidence="3" id="KW-1185">Reference proteome</keyword>
<evidence type="ECO:0000313" key="3">
    <source>
        <dbReference type="Proteomes" id="UP000527355"/>
    </source>
</evidence>
<evidence type="ECO:0000256" key="1">
    <source>
        <dbReference type="SAM" id="MobiDB-lite"/>
    </source>
</evidence>
<sequence>MLKKVIEEDINYWKNIPCSWVSRINIIKMSILPKAIYSFNAIPIKIPTTYFTDLEQILQKIYMEPKKTPNICNNLEKEEPSGRNHNTRFQVILQSHHNQNSLVLAQEQACRSMEQNRDPRNQPKPLHSINI</sequence>
<protein>
    <submittedName>
        <fullName evidence="2">Uncharacterized protein</fullName>
    </submittedName>
</protein>
<dbReference type="EMBL" id="JABWUV010000009">
    <property type="protein sequence ID" value="KAF6330383.1"/>
    <property type="molecule type" value="Genomic_DNA"/>
</dbReference>
<gene>
    <name evidence="2" type="ORF">mMyoMyo1_012373</name>
</gene>
<evidence type="ECO:0000313" key="2">
    <source>
        <dbReference type="EMBL" id="KAF6330383.1"/>
    </source>
</evidence>
<organism evidence="2 3">
    <name type="scientific">Myotis myotis</name>
    <name type="common">Greater mouse-eared bat</name>
    <name type="synonym">Vespertilio myotis</name>
    <dbReference type="NCBI Taxonomy" id="51298"/>
    <lineage>
        <taxon>Eukaryota</taxon>
        <taxon>Metazoa</taxon>
        <taxon>Chordata</taxon>
        <taxon>Craniata</taxon>
        <taxon>Vertebrata</taxon>
        <taxon>Euteleostomi</taxon>
        <taxon>Mammalia</taxon>
        <taxon>Eutheria</taxon>
        <taxon>Laurasiatheria</taxon>
        <taxon>Chiroptera</taxon>
        <taxon>Yangochiroptera</taxon>
        <taxon>Vespertilionidae</taxon>
        <taxon>Myotis</taxon>
    </lineage>
</organism>
<accession>A0A7J7VZ97</accession>
<dbReference type="PANTHER" id="PTHR19446">
    <property type="entry name" value="REVERSE TRANSCRIPTASES"/>
    <property type="match status" value="1"/>
</dbReference>
<feature type="region of interest" description="Disordered" evidence="1">
    <location>
        <begin position="112"/>
        <end position="131"/>
    </location>
</feature>
<proteinExistence type="predicted"/>